<evidence type="ECO:0000256" key="1">
    <source>
        <dbReference type="ARBA" id="ARBA00004533"/>
    </source>
</evidence>
<comment type="caution">
    <text evidence="9">The sequence shown here is derived from an EMBL/GenBank/DDBJ whole genome shotgun (WGS) entry which is preliminary data.</text>
</comment>
<dbReference type="InterPro" id="IPR004960">
    <property type="entry name" value="LipA_acyltrans"/>
</dbReference>
<evidence type="ECO:0000256" key="3">
    <source>
        <dbReference type="ARBA" id="ARBA00022519"/>
    </source>
</evidence>
<keyword evidence="10" id="KW-1185">Reference proteome</keyword>
<evidence type="ECO:0000256" key="2">
    <source>
        <dbReference type="ARBA" id="ARBA00022475"/>
    </source>
</evidence>
<organism evidence="9 10">
    <name type="scientific">Thiorhodococcus minor</name>
    <dbReference type="NCBI Taxonomy" id="57489"/>
    <lineage>
        <taxon>Bacteria</taxon>
        <taxon>Pseudomonadati</taxon>
        <taxon>Pseudomonadota</taxon>
        <taxon>Gammaproteobacteria</taxon>
        <taxon>Chromatiales</taxon>
        <taxon>Chromatiaceae</taxon>
        <taxon>Thiorhodococcus</taxon>
    </lineage>
</organism>
<proteinExistence type="predicted"/>
<feature type="region of interest" description="Disordered" evidence="7">
    <location>
        <begin position="1"/>
        <end position="21"/>
    </location>
</feature>
<dbReference type="AlphaFoldDB" id="A0A6M0JX26"/>
<feature type="transmembrane region" description="Helical" evidence="8">
    <location>
        <begin position="146"/>
        <end position="168"/>
    </location>
</feature>
<evidence type="ECO:0000313" key="9">
    <source>
        <dbReference type="EMBL" id="NEV61173.1"/>
    </source>
</evidence>
<evidence type="ECO:0000256" key="4">
    <source>
        <dbReference type="ARBA" id="ARBA00022679"/>
    </source>
</evidence>
<dbReference type="EMBL" id="JAAIJQ010000009">
    <property type="protein sequence ID" value="NEV61173.1"/>
    <property type="molecule type" value="Genomic_DNA"/>
</dbReference>
<dbReference type="GO" id="GO:0005886">
    <property type="term" value="C:plasma membrane"/>
    <property type="evidence" value="ECO:0007669"/>
    <property type="project" value="UniProtKB-SubCell"/>
</dbReference>
<dbReference type="PANTHER" id="PTHR30606:SF9">
    <property type="entry name" value="LIPID A BIOSYNTHESIS LAUROYLTRANSFERASE"/>
    <property type="match status" value="1"/>
</dbReference>
<protein>
    <submittedName>
        <fullName evidence="9">Lipid A biosynthesis acyltransferase</fullName>
    </submittedName>
</protein>
<evidence type="ECO:0000256" key="7">
    <source>
        <dbReference type="SAM" id="MobiDB-lite"/>
    </source>
</evidence>
<dbReference type="CDD" id="cd07984">
    <property type="entry name" value="LPLAT_LABLAT-like"/>
    <property type="match status" value="1"/>
</dbReference>
<keyword evidence="8" id="KW-0812">Transmembrane</keyword>
<dbReference type="Proteomes" id="UP000483379">
    <property type="component" value="Unassembled WGS sequence"/>
</dbReference>
<keyword evidence="3" id="KW-0997">Cell inner membrane</keyword>
<gene>
    <name evidence="9" type="ORF">G3446_04530</name>
</gene>
<keyword evidence="8" id="KW-1133">Transmembrane helix</keyword>
<evidence type="ECO:0000256" key="8">
    <source>
        <dbReference type="SAM" id="Phobius"/>
    </source>
</evidence>
<name>A0A6M0JX26_9GAMM</name>
<keyword evidence="6 9" id="KW-0012">Acyltransferase</keyword>
<sequence>MNSRAASSYRRRPVRARVRTSTSSSRIDRALLHPKHWPSWLGVGAIFAFGRLPFPLIWALGGLLGRLGYLLAGARRVVVRRNLACCLPHLGRWERERLMIAHFGWLGVAALSQGVGWGASPERLSRLVRIRNRERIDTYVAEGRPIIVLVPHFIGLELGGAAFTALVHSGVYMYQKIRNPVVDLQVRRARQQYGSLSIERQDDLRGLIREIRKGTPFFYLPDQDGGRRGIFVPFCGVPASTVPMLGRFAAMTDAVVIPTFARFLPWGQGLELIFDPPMADFPSGDPERDTTQMNALIEARIATMPDQYFWVHRRFKTRPEGEAPLYPPKPRRKKRKQ</sequence>
<feature type="compositionally biased region" description="Basic residues" evidence="7">
    <location>
        <begin position="9"/>
        <end position="18"/>
    </location>
</feature>
<evidence type="ECO:0000256" key="6">
    <source>
        <dbReference type="ARBA" id="ARBA00023315"/>
    </source>
</evidence>
<keyword evidence="4 9" id="KW-0808">Transferase</keyword>
<keyword evidence="5 8" id="KW-0472">Membrane</keyword>
<evidence type="ECO:0000256" key="5">
    <source>
        <dbReference type="ARBA" id="ARBA00023136"/>
    </source>
</evidence>
<comment type="subcellular location">
    <subcellularLocation>
        <location evidence="1">Cell inner membrane</location>
    </subcellularLocation>
</comment>
<reference evidence="9 10" key="1">
    <citation type="submission" date="2020-02" db="EMBL/GenBank/DDBJ databases">
        <title>Genome sequences of Thiorhodococcus mannitoliphagus and Thiorhodococcus minor, purple sulfur photosynthetic bacteria in the gammaproteobacterial family, Chromatiaceae.</title>
        <authorList>
            <person name="Aviles F.A."/>
            <person name="Meyer T.E."/>
            <person name="Kyndt J.A."/>
        </authorList>
    </citation>
    <scope>NUCLEOTIDE SEQUENCE [LARGE SCALE GENOMIC DNA]</scope>
    <source>
        <strain evidence="9 10">DSM 11518</strain>
    </source>
</reference>
<dbReference type="GO" id="GO:0009247">
    <property type="term" value="P:glycolipid biosynthetic process"/>
    <property type="evidence" value="ECO:0007669"/>
    <property type="project" value="UniProtKB-ARBA"/>
</dbReference>
<keyword evidence="2" id="KW-1003">Cell membrane</keyword>
<dbReference type="Pfam" id="PF03279">
    <property type="entry name" value="Lip_A_acyltrans"/>
    <property type="match status" value="1"/>
</dbReference>
<dbReference type="PIRSF" id="PIRSF026649">
    <property type="entry name" value="MsbB"/>
    <property type="match status" value="1"/>
</dbReference>
<accession>A0A6M0JX26</accession>
<evidence type="ECO:0000313" key="10">
    <source>
        <dbReference type="Proteomes" id="UP000483379"/>
    </source>
</evidence>
<dbReference type="PANTHER" id="PTHR30606">
    <property type="entry name" value="LIPID A BIOSYNTHESIS LAUROYL ACYLTRANSFERASE"/>
    <property type="match status" value="1"/>
</dbReference>
<dbReference type="GO" id="GO:0016746">
    <property type="term" value="F:acyltransferase activity"/>
    <property type="evidence" value="ECO:0007669"/>
    <property type="project" value="UniProtKB-KW"/>
</dbReference>